<evidence type="ECO:0000259" key="2">
    <source>
        <dbReference type="PROSITE" id="PS51387"/>
    </source>
</evidence>
<dbReference type="Gene3D" id="3.30.465.10">
    <property type="match status" value="1"/>
</dbReference>
<dbReference type="EMBL" id="BAABFC010000028">
    <property type="protein sequence ID" value="GAA4503901.1"/>
    <property type="molecule type" value="Genomic_DNA"/>
</dbReference>
<reference evidence="4" key="1">
    <citation type="journal article" date="2019" name="Int. J. Syst. Evol. Microbiol.">
        <title>The Global Catalogue of Microorganisms (GCM) 10K type strain sequencing project: providing services to taxonomists for standard genome sequencing and annotation.</title>
        <authorList>
            <consortium name="The Broad Institute Genomics Platform"/>
            <consortium name="The Broad Institute Genome Sequencing Center for Infectious Disease"/>
            <person name="Wu L."/>
            <person name="Ma J."/>
        </authorList>
    </citation>
    <scope>NUCLEOTIDE SEQUENCE [LARGE SCALE GENOMIC DNA]</scope>
    <source>
        <strain evidence="4">JCM 32226</strain>
    </source>
</reference>
<keyword evidence="1" id="KW-0274">FAD</keyword>
<comment type="caution">
    <text evidence="3">The sequence shown here is derived from an EMBL/GenBank/DDBJ whole genome shotgun (WGS) entry which is preliminary data.</text>
</comment>
<sequence length="432" mass="48046">MQTLESWGRLPKNSSPVLNWHWRHQAPALPAGETILPFGNGRSYGDSCLNLAGSLLHTRSLNRLIHFDAQAGILTCEAGVLLSEMLAVIVPQGWFLPVTPGTQFVTMAGAIANDVHGKNHHRDGTFGNHVLQFELVRSDGQRLLCSPQENPAYFNATIGGLGLTGTITWATIRLQPIESNQIDNESIKYGNLQEFFHLAAESDGSHPYTVAWVDCAARGRRLGRGLFMRGDHAKGASRPASKLALSCPIEPPFSLINRASLNAFNFCYYHKQRKREQHSRIHYAPFFYPLDAVSDWNRIYGPKGFYQYQCAIPVANAEPAMQEILERIARSGLGSFLAVLKMFGNMPSPGLLSFPCHGATLALDFPNMGERTLKLMAELDKVTLAAGGRVYPAKDARMSAEHFALFYPQWRELEALRDPQHNSTFWQRVTAL</sequence>
<evidence type="ECO:0000313" key="4">
    <source>
        <dbReference type="Proteomes" id="UP001501321"/>
    </source>
</evidence>
<dbReference type="PANTHER" id="PTHR43762:SF1">
    <property type="entry name" value="D-ARABINONO-1,4-LACTONE OXIDASE"/>
    <property type="match status" value="1"/>
</dbReference>
<dbReference type="InterPro" id="IPR016166">
    <property type="entry name" value="FAD-bd_PCMH"/>
</dbReference>
<proteinExistence type="predicted"/>
<protein>
    <submittedName>
        <fullName evidence="3">FAD-binding oxidoreductase</fullName>
    </submittedName>
</protein>
<accession>A0ABP8QKB6</accession>
<name>A0ABP8QKB6_9GAMM</name>
<keyword evidence="1" id="KW-0285">Flavoprotein</keyword>
<evidence type="ECO:0000313" key="3">
    <source>
        <dbReference type="EMBL" id="GAA4503901.1"/>
    </source>
</evidence>
<feature type="domain" description="FAD-binding PCMH-type" evidence="2">
    <location>
        <begin position="1"/>
        <end position="177"/>
    </location>
</feature>
<keyword evidence="4" id="KW-1185">Reference proteome</keyword>
<dbReference type="InterPro" id="IPR036318">
    <property type="entry name" value="FAD-bd_PCMH-like_sf"/>
</dbReference>
<dbReference type="PROSITE" id="PS51387">
    <property type="entry name" value="FAD_PCMH"/>
    <property type="match status" value="1"/>
</dbReference>
<dbReference type="InterPro" id="IPR006094">
    <property type="entry name" value="Oxid_FAD_bind_N"/>
</dbReference>
<evidence type="ECO:0000256" key="1">
    <source>
        <dbReference type="ARBA" id="ARBA00022827"/>
    </source>
</evidence>
<gene>
    <name evidence="3" type="ORF">GCM10023095_30900</name>
</gene>
<organism evidence="3 4">
    <name type="scientific">Pseudaeromonas paramecii</name>
    <dbReference type="NCBI Taxonomy" id="2138166"/>
    <lineage>
        <taxon>Bacteria</taxon>
        <taxon>Pseudomonadati</taxon>
        <taxon>Pseudomonadota</taxon>
        <taxon>Gammaproteobacteria</taxon>
        <taxon>Aeromonadales</taxon>
        <taxon>Aeromonadaceae</taxon>
        <taxon>Pseudaeromonas</taxon>
    </lineage>
</organism>
<dbReference type="SUPFAM" id="SSF56176">
    <property type="entry name" value="FAD-binding/transporter-associated domain-like"/>
    <property type="match status" value="1"/>
</dbReference>
<dbReference type="RefSeq" id="WP_345014747.1">
    <property type="nucleotide sequence ID" value="NZ_BAABFC010000028.1"/>
</dbReference>
<dbReference type="PANTHER" id="PTHR43762">
    <property type="entry name" value="L-GULONOLACTONE OXIDASE"/>
    <property type="match status" value="1"/>
</dbReference>
<dbReference type="Pfam" id="PF01565">
    <property type="entry name" value="FAD_binding_4"/>
    <property type="match status" value="1"/>
</dbReference>
<dbReference type="InterPro" id="IPR016169">
    <property type="entry name" value="FAD-bd_PCMH_sub2"/>
</dbReference>
<dbReference type="Proteomes" id="UP001501321">
    <property type="component" value="Unassembled WGS sequence"/>
</dbReference>
<dbReference type="InterPro" id="IPR010031">
    <property type="entry name" value="FAD_lactone_oxidase-like"/>
</dbReference>